<evidence type="ECO:0008006" key="4">
    <source>
        <dbReference type="Google" id="ProtNLM"/>
    </source>
</evidence>
<dbReference type="EMBL" id="AP018174">
    <property type="protein sequence ID" value="BAY18165.1"/>
    <property type="molecule type" value="Genomic_DNA"/>
</dbReference>
<evidence type="ECO:0000313" key="3">
    <source>
        <dbReference type="Proteomes" id="UP000218287"/>
    </source>
</evidence>
<feature type="signal peptide" evidence="1">
    <location>
        <begin position="1"/>
        <end position="23"/>
    </location>
</feature>
<dbReference type="Proteomes" id="UP000218287">
    <property type="component" value="Chromosome"/>
</dbReference>
<sequence length="133" mass="14440">MKRPFITLAVVVSAIALARPVQAQSAEIAPLTIERNEAATLIIEPITINSSAINASDRAHTLRQIANSIGRVREEKGCKNIKPLEILNDPEAAIKECEKPSNSEPNQRNGEPVDYLKVPRLDSGGVSLTVTQF</sequence>
<evidence type="ECO:0000256" key="1">
    <source>
        <dbReference type="SAM" id="SignalP"/>
    </source>
</evidence>
<keyword evidence="3" id="KW-1185">Reference proteome</keyword>
<keyword evidence="1" id="KW-0732">Signal</keyword>
<evidence type="ECO:0000313" key="2">
    <source>
        <dbReference type="EMBL" id="BAY18165.1"/>
    </source>
</evidence>
<gene>
    <name evidence="2" type="ORF">NIES21_40080</name>
</gene>
<organism evidence="2 3">
    <name type="scientific">Anabaenopsis circularis NIES-21</name>
    <dbReference type="NCBI Taxonomy" id="1085406"/>
    <lineage>
        <taxon>Bacteria</taxon>
        <taxon>Bacillati</taxon>
        <taxon>Cyanobacteriota</taxon>
        <taxon>Cyanophyceae</taxon>
        <taxon>Nostocales</taxon>
        <taxon>Nodulariaceae</taxon>
        <taxon>Anabaenopsis</taxon>
    </lineage>
</organism>
<protein>
    <recommendedName>
        <fullName evidence="4">UrcA family protein</fullName>
    </recommendedName>
</protein>
<feature type="chain" id="PRO_5012351204" description="UrcA family protein" evidence="1">
    <location>
        <begin position="24"/>
        <end position="133"/>
    </location>
</feature>
<name>A0A1Z4GKZ8_9CYAN</name>
<accession>A0A1Z4GKZ8</accession>
<proteinExistence type="predicted"/>
<dbReference type="AlphaFoldDB" id="A0A1Z4GKZ8"/>
<reference evidence="2 3" key="1">
    <citation type="submission" date="2017-06" db="EMBL/GenBank/DDBJ databases">
        <title>Genome sequencing of cyanobaciteial culture collection at National Institute for Environmental Studies (NIES).</title>
        <authorList>
            <person name="Hirose Y."/>
            <person name="Shimura Y."/>
            <person name="Fujisawa T."/>
            <person name="Nakamura Y."/>
            <person name="Kawachi M."/>
        </authorList>
    </citation>
    <scope>NUCLEOTIDE SEQUENCE [LARGE SCALE GENOMIC DNA]</scope>
    <source>
        <strain evidence="2 3">NIES-21</strain>
    </source>
</reference>
<dbReference type="OrthoDB" id="512610at2"/>